<dbReference type="PROSITE" id="PS50977">
    <property type="entry name" value="HTH_TETR_2"/>
    <property type="match status" value="1"/>
</dbReference>
<dbReference type="Proteomes" id="UP000533598">
    <property type="component" value="Unassembled WGS sequence"/>
</dbReference>
<feature type="domain" description="HTH tetR-type" evidence="3">
    <location>
        <begin position="18"/>
        <end position="78"/>
    </location>
</feature>
<reference evidence="4 5" key="1">
    <citation type="submission" date="2020-08" db="EMBL/GenBank/DDBJ databases">
        <title>Sequencing the genomes of 1000 actinobacteria strains.</title>
        <authorList>
            <person name="Klenk H.-P."/>
        </authorList>
    </citation>
    <scope>NUCLEOTIDE SEQUENCE [LARGE SCALE GENOMIC DNA]</scope>
    <source>
        <strain evidence="4 5">DSM 44230</strain>
    </source>
</reference>
<sequence>MGSECHTSEAPPVVRGQRVDDEVLLAAAKDCVLAVGVRRTTLTEVARRARVSRMTLYRRFPDVTSLVAALLTREFRGLLSAVAAEAATEPNARARLVAGAVAAGHAVAVNPLMRTILEVDPELLLPYLVQRVGSTQRLAEQFLREQVLAGHADGSVRPGDVAAQCRLLFLMVQSVVFSLRLAVAEPDETGLLAELRHGLDAVLRP</sequence>
<accession>A0A7W7FR28</accession>
<evidence type="ECO:0000256" key="1">
    <source>
        <dbReference type="ARBA" id="ARBA00023125"/>
    </source>
</evidence>
<protein>
    <submittedName>
        <fullName evidence="4">AcrR family transcriptional regulator</fullName>
    </submittedName>
</protein>
<evidence type="ECO:0000313" key="5">
    <source>
        <dbReference type="Proteomes" id="UP000533598"/>
    </source>
</evidence>
<name>A0A7W7FR28_9PSEU</name>
<comment type="caution">
    <text evidence="4">The sequence shown here is derived from an EMBL/GenBank/DDBJ whole genome shotgun (WGS) entry which is preliminary data.</text>
</comment>
<dbReference type="PANTHER" id="PTHR30055:SF153">
    <property type="entry name" value="HTH-TYPE TRANSCRIPTIONAL REPRESSOR RV3405C"/>
    <property type="match status" value="1"/>
</dbReference>
<dbReference type="AlphaFoldDB" id="A0A7W7FR28"/>
<evidence type="ECO:0000259" key="3">
    <source>
        <dbReference type="PROSITE" id="PS50977"/>
    </source>
</evidence>
<feature type="DNA-binding region" description="H-T-H motif" evidence="2">
    <location>
        <begin position="41"/>
        <end position="60"/>
    </location>
</feature>
<dbReference type="InterPro" id="IPR001647">
    <property type="entry name" value="HTH_TetR"/>
</dbReference>
<dbReference type="SUPFAM" id="SSF46689">
    <property type="entry name" value="Homeodomain-like"/>
    <property type="match status" value="1"/>
</dbReference>
<dbReference type="Gene3D" id="1.10.10.60">
    <property type="entry name" value="Homeodomain-like"/>
    <property type="match status" value="1"/>
</dbReference>
<organism evidence="4 5">
    <name type="scientific">Crossiella cryophila</name>
    <dbReference type="NCBI Taxonomy" id="43355"/>
    <lineage>
        <taxon>Bacteria</taxon>
        <taxon>Bacillati</taxon>
        <taxon>Actinomycetota</taxon>
        <taxon>Actinomycetes</taxon>
        <taxon>Pseudonocardiales</taxon>
        <taxon>Pseudonocardiaceae</taxon>
        <taxon>Crossiella</taxon>
    </lineage>
</organism>
<dbReference type="PANTHER" id="PTHR30055">
    <property type="entry name" value="HTH-TYPE TRANSCRIPTIONAL REGULATOR RUTR"/>
    <property type="match status" value="1"/>
</dbReference>
<dbReference type="InterPro" id="IPR050109">
    <property type="entry name" value="HTH-type_TetR-like_transc_reg"/>
</dbReference>
<dbReference type="GO" id="GO:0003700">
    <property type="term" value="F:DNA-binding transcription factor activity"/>
    <property type="evidence" value="ECO:0007669"/>
    <property type="project" value="TreeGrafter"/>
</dbReference>
<keyword evidence="1 2" id="KW-0238">DNA-binding</keyword>
<keyword evidence="5" id="KW-1185">Reference proteome</keyword>
<dbReference type="RefSeq" id="WP_221489812.1">
    <property type="nucleotide sequence ID" value="NZ_BAAAUI010000040.1"/>
</dbReference>
<gene>
    <name evidence="4" type="ORF">HNR67_001664</name>
</gene>
<dbReference type="GO" id="GO:0000976">
    <property type="term" value="F:transcription cis-regulatory region binding"/>
    <property type="evidence" value="ECO:0007669"/>
    <property type="project" value="TreeGrafter"/>
</dbReference>
<evidence type="ECO:0000256" key="2">
    <source>
        <dbReference type="PROSITE-ProRule" id="PRU00335"/>
    </source>
</evidence>
<dbReference type="InterPro" id="IPR009057">
    <property type="entry name" value="Homeodomain-like_sf"/>
</dbReference>
<dbReference type="Gene3D" id="1.10.357.10">
    <property type="entry name" value="Tetracycline Repressor, domain 2"/>
    <property type="match status" value="1"/>
</dbReference>
<dbReference type="Pfam" id="PF00440">
    <property type="entry name" value="TetR_N"/>
    <property type="match status" value="1"/>
</dbReference>
<proteinExistence type="predicted"/>
<dbReference type="EMBL" id="JACHMH010000001">
    <property type="protein sequence ID" value="MBB4675546.1"/>
    <property type="molecule type" value="Genomic_DNA"/>
</dbReference>
<evidence type="ECO:0000313" key="4">
    <source>
        <dbReference type="EMBL" id="MBB4675546.1"/>
    </source>
</evidence>